<dbReference type="GO" id="GO:0045271">
    <property type="term" value="C:respiratory chain complex I"/>
    <property type="evidence" value="ECO:0007669"/>
    <property type="project" value="InterPro"/>
</dbReference>
<evidence type="ECO:0000256" key="1">
    <source>
        <dbReference type="ARBA" id="ARBA00007355"/>
    </source>
</evidence>
<dbReference type="GO" id="GO:0032981">
    <property type="term" value="P:mitochondrial respiratory chain complex I assembly"/>
    <property type="evidence" value="ECO:0007669"/>
    <property type="project" value="TreeGrafter"/>
</dbReference>
<comment type="similarity">
    <text evidence="1">Belongs to the complex I NDUFA12 subunit family.</text>
</comment>
<name>A0A2T0FKK4_9ASCO</name>
<evidence type="ECO:0000256" key="2">
    <source>
        <dbReference type="SAM" id="MobiDB-lite"/>
    </source>
</evidence>
<feature type="region of interest" description="Disordered" evidence="2">
    <location>
        <begin position="115"/>
        <end position="139"/>
    </location>
</feature>
<dbReference type="STRING" id="45607.A0A2T0FKK4"/>
<dbReference type="GeneID" id="36516873"/>
<dbReference type="Pfam" id="PF05071">
    <property type="entry name" value="NDUFA12"/>
    <property type="match status" value="1"/>
</dbReference>
<dbReference type="RefSeq" id="XP_024665450.1">
    <property type="nucleotide sequence ID" value="XM_024809682.1"/>
</dbReference>
<reference evidence="3 4" key="1">
    <citation type="submission" date="2017-04" db="EMBL/GenBank/DDBJ databases">
        <title>Genome sequencing of [Candida] sorbophila.</title>
        <authorList>
            <person name="Ahn J.O."/>
        </authorList>
    </citation>
    <scope>NUCLEOTIDE SEQUENCE [LARGE SCALE GENOMIC DNA]</scope>
    <source>
        <strain evidence="3 4">DS02</strain>
    </source>
</reference>
<dbReference type="OrthoDB" id="10255576at2759"/>
<dbReference type="EMBL" id="NDIQ01000021">
    <property type="protein sequence ID" value="PRT55505.1"/>
    <property type="molecule type" value="Genomic_DNA"/>
</dbReference>
<keyword evidence="3" id="KW-0830">Ubiquinone</keyword>
<gene>
    <name evidence="3" type="ORF">B9G98_03125</name>
</gene>
<evidence type="ECO:0000313" key="4">
    <source>
        <dbReference type="Proteomes" id="UP000238350"/>
    </source>
</evidence>
<dbReference type="GO" id="GO:0005739">
    <property type="term" value="C:mitochondrion"/>
    <property type="evidence" value="ECO:0007669"/>
    <property type="project" value="TreeGrafter"/>
</dbReference>
<comment type="caution">
    <text evidence="3">The sequence shown here is derived from an EMBL/GenBank/DDBJ whole genome shotgun (WGS) entry which is preliminary data.</text>
</comment>
<accession>A0A2T0FKK4</accession>
<protein>
    <submittedName>
        <fullName evidence="3">NADH-ubiquinone oxidoreductase assembly factor N7BML</fullName>
    </submittedName>
</protein>
<dbReference type="PANTHER" id="PTHR32470">
    <property type="entry name" value="ADH DEHYDROGENASE [UBIQUINONE] 1 ALPHA SUBCOMPLEX ASSEMBLY FACTOR 2"/>
    <property type="match status" value="1"/>
</dbReference>
<organism evidence="3 4">
    <name type="scientific">Wickerhamiella sorbophila</name>
    <dbReference type="NCBI Taxonomy" id="45607"/>
    <lineage>
        <taxon>Eukaryota</taxon>
        <taxon>Fungi</taxon>
        <taxon>Dikarya</taxon>
        <taxon>Ascomycota</taxon>
        <taxon>Saccharomycotina</taxon>
        <taxon>Dipodascomycetes</taxon>
        <taxon>Dipodascales</taxon>
        <taxon>Trichomonascaceae</taxon>
        <taxon>Wickerhamiella</taxon>
    </lineage>
</organism>
<dbReference type="InterPro" id="IPR007763">
    <property type="entry name" value="NDUFA12"/>
</dbReference>
<dbReference type="AlphaFoldDB" id="A0A2T0FKK4"/>
<sequence>MGLDIPWTRQLWHRWKALRNVPWRKSWFVGYDLDGNSYWESTDYNNPYRLRRRVEWGNKKHMADFRAVPQWMQWLRHARPHPPTLEELIADQRRQQQLKLLAQQADQRWNQIPVQSTNDKDPRLASAWTGGATPAPVEEPELEGFVYPEKKDEQRVFNAQQIIKQRDAERNRGSKA</sequence>
<evidence type="ECO:0000313" key="3">
    <source>
        <dbReference type="EMBL" id="PRT55505.1"/>
    </source>
</evidence>
<keyword evidence="4" id="KW-1185">Reference proteome</keyword>
<dbReference type="InterPro" id="IPR052618">
    <property type="entry name" value="ComplexI_NDUFA12"/>
</dbReference>
<dbReference type="Proteomes" id="UP000238350">
    <property type="component" value="Unassembled WGS sequence"/>
</dbReference>
<proteinExistence type="inferred from homology"/>
<dbReference type="PANTHER" id="PTHR32470:SF2">
    <property type="entry name" value="NADH DEHYDROGENASE [UBIQUINONE] 1 ALPHA SUBCOMPLEX ASSEMBLY FACTOR 2"/>
    <property type="match status" value="1"/>
</dbReference>